<dbReference type="RefSeq" id="WP_345209221.1">
    <property type="nucleotide sequence ID" value="NZ_BAABFT010000001.1"/>
</dbReference>
<dbReference type="Proteomes" id="UP001500582">
    <property type="component" value="Unassembled WGS sequence"/>
</dbReference>
<keyword evidence="2" id="KW-1185">Reference proteome</keyword>
<dbReference type="InterPro" id="IPR015943">
    <property type="entry name" value="WD40/YVTN_repeat-like_dom_sf"/>
</dbReference>
<dbReference type="Gene3D" id="2.130.10.10">
    <property type="entry name" value="YVTN repeat-like/Quinoprotein amine dehydrogenase"/>
    <property type="match status" value="1"/>
</dbReference>
<dbReference type="PROSITE" id="PS51257">
    <property type="entry name" value="PROKAR_LIPOPROTEIN"/>
    <property type="match status" value="1"/>
</dbReference>
<dbReference type="SUPFAM" id="SSF51004">
    <property type="entry name" value="C-terminal (heme d1) domain of cytochrome cd1-nitrite reductase"/>
    <property type="match status" value="1"/>
</dbReference>
<dbReference type="InterPro" id="IPR011048">
    <property type="entry name" value="Haem_d1_sf"/>
</dbReference>
<organism evidence="1 2">
    <name type="scientific">Mucilaginibacter gynuensis</name>
    <dbReference type="NCBI Taxonomy" id="1302236"/>
    <lineage>
        <taxon>Bacteria</taxon>
        <taxon>Pseudomonadati</taxon>
        <taxon>Bacteroidota</taxon>
        <taxon>Sphingobacteriia</taxon>
        <taxon>Sphingobacteriales</taxon>
        <taxon>Sphingobacteriaceae</taxon>
        <taxon>Mucilaginibacter</taxon>
    </lineage>
</organism>
<dbReference type="InterPro" id="IPR031815">
    <property type="entry name" value="DUF5074"/>
</dbReference>
<dbReference type="PANTHER" id="PTHR47197:SF3">
    <property type="entry name" value="DIHYDRO-HEME D1 DEHYDROGENASE"/>
    <property type="match status" value="1"/>
</dbReference>
<evidence type="ECO:0008006" key="3">
    <source>
        <dbReference type="Google" id="ProtNLM"/>
    </source>
</evidence>
<accession>A0ABP8FQM3</accession>
<dbReference type="InterPro" id="IPR051200">
    <property type="entry name" value="Host-pathogen_enzymatic-act"/>
</dbReference>
<dbReference type="Pfam" id="PF16819">
    <property type="entry name" value="DUF5074"/>
    <property type="match status" value="1"/>
</dbReference>
<proteinExistence type="predicted"/>
<dbReference type="PANTHER" id="PTHR47197">
    <property type="entry name" value="PROTEIN NIRF"/>
    <property type="match status" value="1"/>
</dbReference>
<sequence>MKNLKINYLLISIALLSALSSCRKGKNDVVPDQPTAERAGVYILNQGGSDGKGSLSYYDYTQKNLSADIFNDANGRAIGNTPNDMATYGAKMYIVVNRSGTVEVVNPKNAKSIKQIKFEDKGAAREVRYIVFNKNKAFVTCSDGNVAVVDTATLTIEKYIAVGRNPEQMAISNNKLYVANSGGYSFPNYDKTVSVIDLNTLTETKKIEVPINPVSVIADAYGDVYVISMGNYIDVSPSFTRISSAADNVTSTVETSVGYGNVITINGDLAYIIGGDGKIKVYNVKTEAIVTDNFVTDGTAIVAPYAIEADKQTGEVFITDAKDYSSAGEVFAFTKDGKKEYTLEVGISPGKILFINK</sequence>
<evidence type="ECO:0000313" key="1">
    <source>
        <dbReference type="EMBL" id="GAA4308987.1"/>
    </source>
</evidence>
<protein>
    <recommendedName>
        <fullName evidence="3">40-residue YVTN family beta-propeller repeat-containing protein</fullName>
    </recommendedName>
</protein>
<gene>
    <name evidence="1" type="ORF">GCM10023149_03130</name>
</gene>
<dbReference type="EMBL" id="BAABFT010000001">
    <property type="protein sequence ID" value="GAA4308987.1"/>
    <property type="molecule type" value="Genomic_DNA"/>
</dbReference>
<name>A0ABP8FQM3_9SPHI</name>
<reference evidence="2" key="1">
    <citation type="journal article" date="2019" name="Int. J. Syst. Evol. Microbiol.">
        <title>The Global Catalogue of Microorganisms (GCM) 10K type strain sequencing project: providing services to taxonomists for standard genome sequencing and annotation.</title>
        <authorList>
            <consortium name="The Broad Institute Genomics Platform"/>
            <consortium name="The Broad Institute Genome Sequencing Center for Infectious Disease"/>
            <person name="Wu L."/>
            <person name="Ma J."/>
        </authorList>
    </citation>
    <scope>NUCLEOTIDE SEQUENCE [LARGE SCALE GENOMIC DNA]</scope>
    <source>
        <strain evidence="2">JCM 17705</strain>
    </source>
</reference>
<evidence type="ECO:0000313" key="2">
    <source>
        <dbReference type="Proteomes" id="UP001500582"/>
    </source>
</evidence>
<comment type="caution">
    <text evidence="1">The sequence shown here is derived from an EMBL/GenBank/DDBJ whole genome shotgun (WGS) entry which is preliminary data.</text>
</comment>